<dbReference type="Gene3D" id="3.30.1300.30">
    <property type="entry name" value="GSPII I/J protein-like"/>
    <property type="match status" value="1"/>
</dbReference>
<protein>
    <submittedName>
        <fullName evidence="17">Autotransporter adhesin</fullName>
    </submittedName>
</protein>
<feature type="domain" description="Trimeric autotransporter adhesin YadA-like head" evidence="15">
    <location>
        <begin position="615"/>
        <end position="637"/>
    </location>
</feature>
<keyword evidence="9 13" id="KW-0472">Membrane</keyword>
<feature type="region of interest" description="Disordered" evidence="12">
    <location>
        <begin position="2316"/>
        <end position="2335"/>
    </location>
</feature>
<keyword evidence="13" id="KW-1133">Transmembrane helix</keyword>
<accession>A0A380VHW4</accession>
<feature type="compositionally biased region" description="Basic and acidic residues" evidence="12">
    <location>
        <begin position="1275"/>
        <end position="1286"/>
    </location>
</feature>
<feature type="region of interest" description="Disordered" evidence="12">
    <location>
        <begin position="1248"/>
        <end position="1369"/>
    </location>
</feature>
<feature type="compositionally biased region" description="Basic and acidic residues" evidence="12">
    <location>
        <begin position="1253"/>
        <end position="1262"/>
    </location>
</feature>
<evidence type="ECO:0000256" key="8">
    <source>
        <dbReference type="ARBA" id="ARBA00022927"/>
    </source>
</evidence>
<name>A0A380VHW4_9PAST</name>
<dbReference type="OrthoDB" id="5691080at2"/>
<keyword evidence="4" id="KW-0813">Transport</keyword>
<dbReference type="SUPFAM" id="SSF101967">
    <property type="entry name" value="Adhesin YadA, collagen-binding domain"/>
    <property type="match status" value="4"/>
</dbReference>
<feature type="compositionally biased region" description="Low complexity" evidence="12">
    <location>
        <begin position="1181"/>
        <end position="1190"/>
    </location>
</feature>
<feature type="coiled-coil region" evidence="11">
    <location>
        <begin position="2163"/>
        <end position="2211"/>
    </location>
</feature>
<dbReference type="GO" id="GO:0015031">
    <property type="term" value="P:protein transport"/>
    <property type="evidence" value="ECO:0007669"/>
    <property type="project" value="UniProtKB-KW"/>
</dbReference>
<keyword evidence="11" id="KW-0175">Coiled coil</keyword>
<evidence type="ECO:0000259" key="15">
    <source>
        <dbReference type="Pfam" id="PF05658"/>
    </source>
</evidence>
<dbReference type="InterPro" id="IPR045584">
    <property type="entry name" value="Pilin-like"/>
</dbReference>
<dbReference type="RefSeq" id="WP_115610077.1">
    <property type="nucleotide sequence ID" value="NZ_UFSB01000001.1"/>
</dbReference>
<feature type="domain" description="Trimeric autotransporter adhesin YadA-like head" evidence="15">
    <location>
        <begin position="670"/>
        <end position="691"/>
    </location>
</feature>
<comment type="subcellular location">
    <subcellularLocation>
        <location evidence="2">Cell outer membrane</location>
    </subcellularLocation>
    <subcellularLocation>
        <location evidence="1">Cell surface</location>
    </subcellularLocation>
</comment>
<feature type="domain" description="Trimeric autotransporter adhesin YadA-like head" evidence="15">
    <location>
        <begin position="1057"/>
        <end position="1082"/>
    </location>
</feature>
<dbReference type="PANTHER" id="PTHR24637">
    <property type="entry name" value="COLLAGEN"/>
    <property type="match status" value="1"/>
</dbReference>
<dbReference type="Pfam" id="PF01391">
    <property type="entry name" value="Collagen"/>
    <property type="match status" value="1"/>
</dbReference>
<comment type="similarity">
    <text evidence="3">Belongs to the autotransporter-2 (AT-2) (TC 1.B.40) family.</text>
</comment>
<dbReference type="CDD" id="cd12820">
    <property type="entry name" value="LbR_YadA-like"/>
    <property type="match status" value="2"/>
</dbReference>
<feature type="domain" description="Trimeric autotransporter adhesin YadA-like head" evidence="15">
    <location>
        <begin position="640"/>
        <end position="666"/>
    </location>
</feature>
<keyword evidence="5" id="KW-1134">Transmembrane beta strand</keyword>
<reference evidence="17 18" key="1">
    <citation type="submission" date="2018-06" db="EMBL/GenBank/DDBJ databases">
        <authorList>
            <consortium name="Pathogen Informatics"/>
            <person name="Doyle S."/>
        </authorList>
    </citation>
    <scope>NUCLEOTIDE SEQUENCE [LARGE SCALE GENOMIC DNA]</scope>
    <source>
        <strain evidence="17 18">NCTC10851</strain>
    </source>
</reference>
<feature type="compositionally biased region" description="Low complexity" evidence="12">
    <location>
        <begin position="1438"/>
        <end position="1460"/>
    </location>
</feature>
<feature type="compositionally biased region" description="Gly residues" evidence="12">
    <location>
        <begin position="1191"/>
        <end position="1206"/>
    </location>
</feature>
<keyword evidence="7" id="KW-0732">Signal</keyword>
<feature type="domain" description="Trimeric autotransporter adhesin YadA-like head" evidence="15">
    <location>
        <begin position="452"/>
        <end position="476"/>
    </location>
</feature>
<dbReference type="Pfam" id="PF05662">
    <property type="entry name" value="YadA_stalk"/>
    <property type="match status" value="3"/>
</dbReference>
<feature type="domain" description="Trimeric autotransporter adhesin YadA-like head" evidence="15">
    <location>
        <begin position="241"/>
        <end position="260"/>
    </location>
</feature>
<evidence type="ECO:0000256" key="13">
    <source>
        <dbReference type="SAM" id="Phobius"/>
    </source>
</evidence>
<dbReference type="GO" id="GO:0009279">
    <property type="term" value="C:cell outer membrane"/>
    <property type="evidence" value="ECO:0007669"/>
    <property type="project" value="UniProtKB-SubCell"/>
</dbReference>
<evidence type="ECO:0000256" key="12">
    <source>
        <dbReference type="SAM" id="MobiDB-lite"/>
    </source>
</evidence>
<dbReference type="GO" id="GO:0009986">
    <property type="term" value="C:cell surface"/>
    <property type="evidence" value="ECO:0007669"/>
    <property type="project" value="UniProtKB-SubCell"/>
</dbReference>
<feature type="region of interest" description="Disordered" evidence="12">
    <location>
        <begin position="1429"/>
        <end position="1470"/>
    </location>
</feature>
<evidence type="ECO:0000256" key="2">
    <source>
        <dbReference type="ARBA" id="ARBA00004442"/>
    </source>
</evidence>
<evidence type="ECO:0000256" key="5">
    <source>
        <dbReference type="ARBA" id="ARBA00022452"/>
    </source>
</evidence>
<dbReference type="Gene3D" id="2.150.10.10">
    <property type="entry name" value="Serralysin-like metalloprotease, C-terminal"/>
    <property type="match status" value="5"/>
</dbReference>
<feature type="compositionally biased region" description="Basic and acidic residues" evidence="12">
    <location>
        <begin position="1302"/>
        <end position="1313"/>
    </location>
</feature>
<evidence type="ECO:0000256" key="9">
    <source>
        <dbReference type="ARBA" id="ARBA00023136"/>
    </source>
</evidence>
<evidence type="ECO:0000256" key="11">
    <source>
        <dbReference type="SAM" id="Coils"/>
    </source>
</evidence>
<feature type="domain" description="Trimeric autotransporter adhesin YadA-like head" evidence="15">
    <location>
        <begin position="506"/>
        <end position="530"/>
    </location>
</feature>
<dbReference type="Pfam" id="PF03895">
    <property type="entry name" value="YadA_anchor"/>
    <property type="match status" value="1"/>
</dbReference>
<dbReference type="EMBL" id="UFSB01000001">
    <property type="protein sequence ID" value="SUU38329.1"/>
    <property type="molecule type" value="Genomic_DNA"/>
</dbReference>
<feature type="domain" description="Trimeric autotransporter adhesin YadA-like head" evidence="15">
    <location>
        <begin position="725"/>
        <end position="748"/>
    </location>
</feature>
<feature type="domain" description="Trimeric autotransporter adhesin YadA-like head" evidence="15">
    <location>
        <begin position="975"/>
        <end position="999"/>
    </location>
</feature>
<keyword evidence="8" id="KW-0653">Protein transport</keyword>
<feature type="transmembrane region" description="Helical" evidence="13">
    <location>
        <begin position="54"/>
        <end position="76"/>
    </location>
</feature>
<dbReference type="SUPFAM" id="SSF54523">
    <property type="entry name" value="Pili subunits"/>
    <property type="match status" value="1"/>
</dbReference>
<evidence type="ECO:0000256" key="3">
    <source>
        <dbReference type="ARBA" id="ARBA00005848"/>
    </source>
</evidence>
<proteinExistence type="inferred from homology"/>
<evidence type="ECO:0000256" key="6">
    <source>
        <dbReference type="ARBA" id="ARBA00022692"/>
    </source>
</evidence>
<dbReference type="Pfam" id="PF05658">
    <property type="entry name" value="YadA_head"/>
    <property type="match status" value="9"/>
</dbReference>
<feature type="coiled-coil region" evidence="11">
    <location>
        <begin position="872"/>
        <end position="906"/>
    </location>
</feature>
<dbReference type="InterPro" id="IPR008160">
    <property type="entry name" value="Collagen"/>
</dbReference>
<gene>
    <name evidence="17" type="primary">yadA_3</name>
    <name evidence="17" type="ORF">NCTC10851_02033</name>
</gene>
<keyword evidence="6 13" id="KW-0812">Transmembrane</keyword>
<dbReference type="InterPro" id="IPR008635">
    <property type="entry name" value="Coiled_stalk_dom"/>
</dbReference>
<feature type="domain" description="Trimeric autotransporter adhesin YadA-like C-terminal membrane anchor" evidence="14">
    <location>
        <begin position="2436"/>
        <end position="2493"/>
    </location>
</feature>
<feature type="compositionally biased region" description="Low complexity" evidence="12">
    <location>
        <begin position="1289"/>
        <end position="1301"/>
    </location>
</feature>
<dbReference type="InterPro" id="IPR005594">
    <property type="entry name" value="YadA_C"/>
</dbReference>
<evidence type="ECO:0000256" key="7">
    <source>
        <dbReference type="ARBA" id="ARBA00022729"/>
    </source>
</evidence>
<feature type="domain" description="Trimeric autotransporter adhesin YadA-like stalk" evidence="16">
    <location>
        <begin position="1150"/>
        <end position="1176"/>
    </location>
</feature>
<evidence type="ECO:0000256" key="10">
    <source>
        <dbReference type="ARBA" id="ARBA00023237"/>
    </source>
</evidence>
<evidence type="ECO:0000256" key="1">
    <source>
        <dbReference type="ARBA" id="ARBA00004241"/>
    </source>
</evidence>
<feature type="compositionally biased region" description="Low complexity" evidence="12">
    <location>
        <begin position="1352"/>
        <end position="1366"/>
    </location>
</feature>
<feature type="domain" description="Trimeric autotransporter adhesin YadA-like stalk" evidence="16">
    <location>
        <begin position="789"/>
        <end position="815"/>
    </location>
</feature>
<sequence>MNKIFKTKYDVTTGQTKVVSELANNRQVASRVEAAGSQPKCGVFFGGMLGAFKVLPLALVMSGLLSSVAYGANLWIDTDWTQEDQKDKDKNKKLNYDNMNIINRSSKIWFGDGANGEHGTVKNDAVILSSKHNKTGNKTKYKNMDFDEIVVVGSRAVAGGDGATVMGYQAVAGQHAANGEISDSYAKSKLYEPQYKHYKEQYDQVTGTLHQVKEKKRKDILENFKKDVLTKEQKESLNREGTAIGYKSYARGNEATAMGNDVVAWGDSSIAIGSDNAAGDESVLSRDIFRLYYNARADFNDTSSYAATDFEKKHENQNLPVYADGDSILFGEDGIHISRSDGRIYIRKETMVNGKNKPDYNNGYYVYDSSFDENFHEFDGNDKYKKLIKHNSDEAKEIKKLSDWKRYELHKKEIDDKYKEYLAKPESKKYKSHTWARGANAIVIGSRSIGFGKNSTALGTFALAARDYSTAIGSNTLAFGEKSLAVGNHSYVYSNDSIGIGNTVQAINTGSMVFGANSFAGGRGSLALGDHTFANIKMDDKFNNRGITKTKFGLGNATVALHEDQLDIEKLYEKGHTQEIQDLGKKYFLAKTTKQKGTGELKAEQSRDKDGLPNQGAIAIGSYSVALGDNAISLGRFSYAKADNSLALGRFAFAQKDSSFSIGNFSRVLGEKSIAFGIQALVEADKSIALGIGTKVLGEMPVELMNAENKKQKNRKNSDFKIPVKNAIAIGNGAEASFSDSIALGVNSVTDYTQTEMAQGGWAPKNAISIPSSERIGYLSVGGKNAERRIVNVAPGASDTDAVNVSQLRALEEAILYGNTLAEDDDNTNLGTHYVSVKGRSEYSKLVTKEQDYKNYTKIKKDYLKLKARRDANQETISLTSLENKLAQYEKKYTDFKDAASHLKSEDAKNYNLLLPDTLTTEEAKKQRRKEHLNRIYGEIEQAYSKDNESTVTDRLIPEDKKAELKLSNFKNDGAKGFDSIAIGVGASATAKNSIALGNSKSEGNANIVIGDNSNTKAEGADKIASEWAIVIGNKSNAYNNSKKITDVVVLGGNANASETGAVAIGNRANVTGLRGVAIGSGGSNDNEAARVTISDGIALGSYSISDRMLSGDNSKGYDPLTNTYSTSSDIKWKANLGALSIGDTTHTRQITGLAAGTQDTDAVNVAQLKRAVSLIPTFYTQNSTTSGSSSGSGGQNGTSGIGTQVGNGVSKITFGKEFKVTEKSVNGNSGEKYLLVELNEEEIKKNKALKGPKGDAGERGEAGPQGPVGPKGEAGPKGEKGDTGAKGEQGPMGPAGPAGKDGAKGDKGERGEAGAPGPQGPAGKDGERGPEGKPGIQGPKGDKGDPGETGPAGAIGPQGPQGQPGKSAYEVWKEAKIKEQGNGNNTTEKDFLNSLKGKGGILEGIVFVDNDGNKLAKANDDKYYKESDIDKNGNVINGSNTPTTPSTGTAPSNGGSASTEGTTTPSPVESKKIALTSTDGKIDNPIALTNLADGLGLQKVPEANDTEEAKKKVEEAKAANKAILDKVLAGTPEENKVKNAVNVQDLSAVAKAIVEQVTAQHSEAEKVAVKYDDDTKTSITLGGKGTNGTKSSPVVIDNLKSGLGIDDIKDSGIASAAQGKQRDLVKELVAGELDKDSSHKAVNVADLKAVAQAGLNFAGNNSDSLVHKNLGETLEIVGQGLTKEKVADFKDTDGNIAVKADSTKTKLEVSLSEDLKGLKSAEFKDDKGNTVNINGNAITLKGKDGNPTIATLNDKGLTVGDNSDTSSYKTHTHYGKDGLTVHGKDGTSAVSLTTKNDNGKETATLAFGKGADGKYIGAITGLADLDDKADDSSVANKNYVDTEVKKLDQKLSSANSNRPFDYYLDNKKVVRGQDGQFYEPEDLEGATYVAGATAGDKGKYTKDGKDVVSSIKDKQSEVVIKAEPKAMVVSNIADGKLSTDSKDAINGGQLVKATGAKWIDDPSSTDTPKAKKMVFADGKDGKSGLEADSMAMKGLTGKDSLNGQNANDKANALRNGEAGAVVFTDDKGKRLVKANDGKYYKAGDVEDNGTPKADKSAVDTPQLSLVNTSGEANKPVVLGNVASGLGIDADKAKEQAENVKNAGEAVKTEAKAVTAKVGEMLSKRQEVNALETAKNAQDSAINALETAWNLMPDSTEEEKVAKAKAKANLDVEKTKLAELGNELTKANEAVKALQAEIEPLQKSLKDKQKAYQIALATKDDAVNKLLSGDSSIDVKRAANLQDLKALGQAGLNFEGNDGVPVHKNLGEKLTIKGEGEFNSATTAAGNIKVDASATGLEVKLSDKLKNMTSFETKETAEGNKSRLDGNGLRVTHKDGKSAQYGVDGVRLTDGKHSATLTPSGLTLTNPQGQRIEIDGEKGEIRVPDLTPNSSPNAVVNKGYVDSLHSQTAHKLETTDKNLRAGIAGANAAAALPTISIPGSSLLAVSAGTYKGQSAVALGYSRVSDNGKVLLKLHGNSNSVGDFGGGVGVGWKW</sequence>
<keyword evidence="10" id="KW-0998">Cell outer membrane</keyword>
<dbReference type="InterPro" id="IPR011049">
    <property type="entry name" value="Serralysin-like_metalloprot_C"/>
</dbReference>
<evidence type="ECO:0000259" key="16">
    <source>
        <dbReference type="Pfam" id="PF05662"/>
    </source>
</evidence>
<evidence type="ECO:0000313" key="18">
    <source>
        <dbReference type="Proteomes" id="UP000254507"/>
    </source>
</evidence>
<dbReference type="InterPro" id="IPR008640">
    <property type="entry name" value="Adhesin_Head_dom"/>
</dbReference>
<evidence type="ECO:0000313" key="17">
    <source>
        <dbReference type="EMBL" id="SUU38329.1"/>
    </source>
</evidence>
<dbReference type="Proteomes" id="UP000254507">
    <property type="component" value="Unassembled WGS sequence"/>
</dbReference>
<evidence type="ECO:0000256" key="4">
    <source>
        <dbReference type="ARBA" id="ARBA00022448"/>
    </source>
</evidence>
<organism evidence="17 18">
    <name type="scientific">Actinobacillus seminis</name>
    <dbReference type="NCBI Taxonomy" id="722"/>
    <lineage>
        <taxon>Bacteria</taxon>
        <taxon>Pseudomonadati</taxon>
        <taxon>Pseudomonadota</taxon>
        <taxon>Gammaproteobacteria</taxon>
        <taxon>Pasteurellales</taxon>
        <taxon>Pasteurellaceae</taxon>
        <taxon>Actinobacillus</taxon>
    </lineage>
</organism>
<feature type="domain" description="Trimeric autotransporter adhesin YadA-like stalk" evidence="16">
    <location>
        <begin position="1930"/>
        <end position="1954"/>
    </location>
</feature>
<evidence type="ECO:0000259" key="14">
    <source>
        <dbReference type="Pfam" id="PF03895"/>
    </source>
</evidence>
<feature type="region of interest" description="Disordered" evidence="12">
    <location>
        <begin position="1181"/>
        <end position="1209"/>
    </location>
</feature>